<dbReference type="SUPFAM" id="SSF50156">
    <property type="entry name" value="PDZ domain-like"/>
    <property type="match status" value="1"/>
</dbReference>
<gene>
    <name evidence="3" type="ORF">IEN85_12430</name>
</gene>
<evidence type="ECO:0000313" key="4">
    <source>
        <dbReference type="Proteomes" id="UP000622317"/>
    </source>
</evidence>
<dbReference type="SMART" id="SM00228">
    <property type="entry name" value="PDZ"/>
    <property type="match status" value="1"/>
</dbReference>
<dbReference type="Proteomes" id="UP000622317">
    <property type="component" value="Unassembled WGS sequence"/>
</dbReference>
<dbReference type="AlphaFoldDB" id="A0A927IHK6"/>
<dbReference type="InterPro" id="IPR036034">
    <property type="entry name" value="PDZ_sf"/>
</dbReference>
<protein>
    <recommendedName>
        <fullName evidence="2">PDZ domain-containing protein</fullName>
    </recommendedName>
</protein>
<dbReference type="RefSeq" id="WP_191617413.1">
    <property type="nucleotide sequence ID" value="NZ_JACYFG010000036.1"/>
</dbReference>
<accession>A0A927IHK6</accession>
<evidence type="ECO:0000256" key="1">
    <source>
        <dbReference type="SAM" id="SignalP"/>
    </source>
</evidence>
<proteinExistence type="predicted"/>
<keyword evidence="1" id="KW-0732">Signal</keyword>
<reference evidence="3" key="1">
    <citation type="submission" date="2020-09" db="EMBL/GenBank/DDBJ databases">
        <title>Pelagicoccus enzymogenes sp. nov. with an EPS production, isolated from marine sediment.</title>
        <authorList>
            <person name="Feng X."/>
        </authorList>
    </citation>
    <scope>NUCLEOTIDE SEQUENCE</scope>
    <source>
        <strain evidence="3">NFK12</strain>
    </source>
</reference>
<evidence type="ECO:0000313" key="3">
    <source>
        <dbReference type="EMBL" id="MBD5780301.1"/>
    </source>
</evidence>
<dbReference type="InterPro" id="IPR001478">
    <property type="entry name" value="PDZ"/>
</dbReference>
<sequence length="165" mass="18110">MLRSSFQKIILTAIAAAMPLLAGAKPSKNADESSLVLYSGNKQLNQAIQEIIATRPPVDDFGVVLANIHDFPQELVRSAKSELKFSDRLQVISIEKDSLADQLGLKPGDQLLQINSFYVSRGQAALQQFVERVEPAVEWDGEINTTIIRNGFGQNHSTASFRNNG</sequence>
<name>A0A927IHK6_9BACT</name>
<feature type="chain" id="PRO_5037575233" description="PDZ domain-containing protein" evidence="1">
    <location>
        <begin position="25"/>
        <end position="165"/>
    </location>
</feature>
<dbReference type="Gene3D" id="2.30.42.10">
    <property type="match status" value="1"/>
</dbReference>
<evidence type="ECO:0000259" key="2">
    <source>
        <dbReference type="SMART" id="SM00228"/>
    </source>
</evidence>
<comment type="caution">
    <text evidence="3">The sequence shown here is derived from an EMBL/GenBank/DDBJ whole genome shotgun (WGS) entry which is preliminary data.</text>
</comment>
<keyword evidence="4" id="KW-1185">Reference proteome</keyword>
<feature type="domain" description="PDZ" evidence="2">
    <location>
        <begin position="59"/>
        <end position="151"/>
    </location>
</feature>
<organism evidence="3 4">
    <name type="scientific">Pelagicoccus enzymogenes</name>
    <dbReference type="NCBI Taxonomy" id="2773457"/>
    <lineage>
        <taxon>Bacteria</taxon>
        <taxon>Pseudomonadati</taxon>
        <taxon>Verrucomicrobiota</taxon>
        <taxon>Opitutia</taxon>
        <taxon>Puniceicoccales</taxon>
        <taxon>Pelagicoccaceae</taxon>
        <taxon>Pelagicoccus</taxon>
    </lineage>
</organism>
<dbReference type="EMBL" id="JACYFG010000036">
    <property type="protein sequence ID" value="MBD5780301.1"/>
    <property type="molecule type" value="Genomic_DNA"/>
</dbReference>
<feature type="signal peptide" evidence="1">
    <location>
        <begin position="1"/>
        <end position="24"/>
    </location>
</feature>